<dbReference type="HOGENOM" id="CLU_000022_69_2_3"/>
<dbReference type="SMART" id="SM00825">
    <property type="entry name" value="PKS_KS"/>
    <property type="match status" value="1"/>
</dbReference>
<dbReference type="Pfam" id="PF00109">
    <property type="entry name" value="ketoacyl-synt"/>
    <property type="match status" value="1"/>
</dbReference>
<dbReference type="NCBIfam" id="NF004618">
    <property type="entry name" value="PRK05952.1"/>
    <property type="match status" value="1"/>
</dbReference>
<protein>
    <submittedName>
        <fullName evidence="5">Beta-ketoacyl synthase, putative</fullName>
    </submittedName>
</protein>
<dbReference type="STRING" id="329726.AM1_1078"/>
<evidence type="ECO:0000313" key="5">
    <source>
        <dbReference type="EMBL" id="ABW26117.1"/>
    </source>
</evidence>
<evidence type="ECO:0000256" key="1">
    <source>
        <dbReference type="ARBA" id="ARBA00008467"/>
    </source>
</evidence>
<dbReference type="InterPro" id="IPR020841">
    <property type="entry name" value="PKS_Beta-ketoAc_synthase_dom"/>
</dbReference>
<dbReference type="PANTHER" id="PTHR11712">
    <property type="entry name" value="POLYKETIDE SYNTHASE-RELATED"/>
    <property type="match status" value="1"/>
</dbReference>
<evidence type="ECO:0000256" key="2">
    <source>
        <dbReference type="ARBA" id="ARBA00022679"/>
    </source>
</evidence>
<dbReference type="EMBL" id="CP000828">
    <property type="protein sequence ID" value="ABW26117.1"/>
    <property type="molecule type" value="Genomic_DNA"/>
</dbReference>
<comment type="similarity">
    <text evidence="1 3">Belongs to the thiolase-like superfamily. Beta-ketoacyl-ACP synthases family.</text>
</comment>
<evidence type="ECO:0000313" key="6">
    <source>
        <dbReference type="Proteomes" id="UP000000268"/>
    </source>
</evidence>
<dbReference type="Pfam" id="PF02801">
    <property type="entry name" value="Ketoacyl-synt_C"/>
    <property type="match status" value="1"/>
</dbReference>
<dbReference type="CDD" id="cd00834">
    <property type="entry name" value="KAS_I_II"/>
    <property type="match status" value="1"/>
</dbReference>
<reference evidence="5 6" key="1">
    <citation type="journal article" date="2008" name="Proc. Natl. Acad. Sci. U.S.A.">
        <title>Niche adaptation and genome expansion in the chlorophyll d-producing cyanobacterium Acaryochloris marina.</title>
        <authorList>
            <person name="Swingley W.D."/>
            <person name="Chen M."/>
            <person name="Cheung P.C."/>
            <person name="Conrad A.L."/>
            <person name="Dejesa L.C."/>
            <person name="Hao J."/>
            <person name="Honchak B.M."/>
            <person name="Karbach L.E."/>
            <person name="Kurdoglu A."/>
            <person name="Lahiri S."/>
            <person name="Mastrian S.D."/>
            <person name="Miyashita H."/>
            <person name="Page L."/>
            <person name="Ramakrishna P."/>
            <person name="Satoh S."/>
            <person name="Sattley W.M."/>
            <person name="Shimada Y."/>
            <person name="Taylor H.L."/>
            <person name="Tomo T."/>
            <person name="Tsuchiya T."/>
            <person name="Wang Z.T."/>
            <person name="Raymond J."/>
            <person name="Mimuro M."/>
            <person name="Blankenship R.E."/>
            <person name="Touchman J.W."/>
        </authorList>
    </citation>
    <scope>NUCLEOTIDE SEQUENCE [LARGE SCALE GENOMIC DNA]</scope>
    <source>
        <strain evidence="6">MBIC 11017</strain>
    </source>
</reference>
<dbReference type="Gene3D" id="3.40.47.10">
    <property type="match status" value="1"/>
</dbReference>
<dbReference type="InterPro" id="IPR000794">
    <property type="entry name" value="Beta-ketoacyl_synthase"/>
</dbReference>
<dbReference type="OrthoDB" id="9808669at2"/>
<accession>B0C1V1</accession>
<organism evidence="5 6">
    <name type="scientific">Acaryochloris marina (strain MBIC 11017)</name>
    <dbReference type="NCBI Taxonomy" id="329726"/>
    <lineage>
        <taxon>Bacteria</taxon>
        <taxon>Bacillati</taxon>
        <taxon>Cyanobacteriota</taxon>
        <taxon>Cyanophyceae</taxon>
        <taxon>Acaryochloridales</taxon>
        <taxon>Acaryochloridaceae</taxon>
        <taxon>Acaryochloris</taxon>
    </lineage>
</organism>
<dbReference type="GO" id="GO:0004315">
    <property type="term" value="F:3-oxoacyl-[acyl-carrier-protein] synthase activity"/>
    <property type="evidence" value="ECO:0007669"/>
    <property type="project" value="TreeGrafter"/>
</dbReference>
<evidence type="ECO:0000259" key="4">
    <source>
        <dbReference type="PROSITE" id="PS52004"/>
    </source>
</evidence>
<dbReference type="InterPro" id="IPR014031">
    <property type="entry name" value="Ketoacyl_synth_C"/>
</dbReference>
<dbReference type="InterPro" id="IPR016039">
    <property type="entry name" value="Thiolase-like"/>
</dbReference>
<dbReference type="InterPro" id="IPR014030">
    <property type="entry name" value="Ketoacyl_synth_N"/>
</dbReference>
<evidence type="ECO:0000256" key="3">
    <source>
        <dbReference type="RuleBase" id="RU003694"/>
    </source>
</evidence>
<dbReference type="KEGG" id="amr:AM1_1078"/>
<dbReference type="PROSITE" id="PS52004">
    <property type="entry name" value="KS3_2"/>
    <property type="match status" value="1"/>
</dbReference>
<proteinExistence type="inferred from homology"/>
<feature type="domain" description="Ketosynthase family 3 (KS3)" evidence="4">
    <location>
        <begin position="2"/>
        <end position="387"/>
    </location>
</feature>
<dbReference type="eggNOG" id="COG0304">
    <property type="taxonomic scope" value="Bacteria"/>
</dbReference>
<dbReference type="AlphaFoldDB" id="B0C1V1"/>
<dbReference type="SUPFAM" id="SSF53901">
    <property type="entry name" value="Thiolase-like"/>
    <property type="match status" value="2"/>
</dbReference>
<dbReference type="PANTHER" id="PTHR11712:SF347">
    <property type="entry name" value="BETA KETOACYL-ACYL CARRIER PROTEIN SYNTHASE"/>
    <property type="match status" value="1"/>
</dbReference>
<dbReference type="RefSeq" id="WP_012161674.1">
    <property type="nucleotide sequence ID" value="NC_009925.1"/>
</dbReference>
<dbReference type="GO" id="GO:0006633">
    <property type="term" value="P:fatty acid biosynthetic process"/>
    <property type="evidence" value="ECO:0007669"/>
    <property type="project" value="TreeGrafter"/>
</dbReference>
<sequence>MIAKVVVTGMGIVSALAPSLDKTWQRLLCGESGIQHYHPFPEIPAQPLALVGSQPSHLEDLLKPALSEALDDAGLAPPITDCGVAIGSSRGFQFQWEKGASAYHTSIPSYGEERLLLADPEQLVHIYGVSPASIVAQSIAAQGPILAPRAACATGIWAIAQGADLIRAGYCSRVIVGAVEAPITPLTLAGFNKMGAMAQSGAYPFDQNREGFVLGEGAAILVLEEESVAQKRQAKIYGQVLGVGLTVDAYHMTAPETSRRVAITAIQDCLQRSGLKASDVGYIHAHGTATHLNDQAEAVVIKALFPPAVAVSSTKGATGHTLGASAAFGCIFSLMALSHKVLPPCVGLQEPAFDLNFVREPHRHNVQSALCLSSGFGGQNTVLALSS</sequence>
<gene>
    <name evidence="5" type="ordered locus">AM1_1078</name>
</gene>
<keyword evidence="6" id="KW-1185">Reference proteome</keyword>
<name>B0C1V1_ACAM1</name>
<keyword evidence="2 3" id="KW-0808">Transferase</keyword>
<dbReference type="Proteomes" id="UP000000268">
    <property type="component" value="Chromosome"/>
</dbReference>